<dbReference type="Gene3D" id="3.40.50.2000">
    <property type="entry name" value="Glycogen Phosphorylase B"/>
    <property type="match status" value="2"/>
</dbReference>
<accession>A0ABZ0X2R5</accession>
<proteinExistence type="predicted"/>
<protein>
    <submittedName>
        <fullName evidence="2">Glycosyltransferase</fullName>
        <ecNumber evidence="2">2.4.-.-</ecNumber>
    </submittedName>
</protein>
<dbReference type="SUPFAM" id="SSF53756">
    <property type="entry name" value="UDP-Glycosyltransferase/glycogen phosphorylase"/>
    <property type="match status" value="1"/>
</dbReference>
<keyword evidence="3" id="KW-1185">Reference proteome</keyword>
<dbReference type="Pfam" id="PF13692">
    <property type="entry name" value="Glyco_trans_1_4"/>
    <property type="match status" value="1"/>
</dbReference>
<dbReference type="GO" id="GO:0016757">
    <property type="term" value="F:glycosyltransferase activity"/>
    <property type="evidence" value="ECO:0007669"/>
    <property type="project" value="UniProtKB-KW"/>
</dbReference>
<keyword evidence="2" id="KW-0328">Glycosyltransferase</keyword>
<dbReference type="EC" id="2.4.-.-" evidence="2"/>
<gene>
    <name evidence="2" type="ORF">SR900_10035</name>
</gene>
<dbReference type="CDD" id="cd03801">
    <property type="entry name" value="GT4_PimA-like"/>
    <property type="match status" value="1"/>
</dbReference>
<sequence length="1184" mass="135663">MDKQNNKITISIDEYQELVNKQVALKAEVNDVRNSTSYRLGNTLLNSLRSWRGILSLPKSLYRVYKDARTKQNFHLTHGYKLFGAPVREPIAKPKSNISSKDISNIQELVRGKINGRKVRMAAIMDEFTYSSFAPECELLLLTPDNYVDELENFKPDLLFIESAWKGKDKLWERKVSTCTEEVVGCIDWCFDNDIPTLLWNKEDPVHYNSFLPLAKFVDYVFTTDFDSIAKYKAALGHERVYVLPFAAQPKYHNPIEKYQRKDSFNFAGSYYVRFPERIADFKTLTAIADSFKGVEIYDRNYNAPHPHFEFPDEYKDKILGGLPFSEIDKAYKGYKFGININTIKQSQTMFARRVFELMASNTIVLSNYSRGVRELFGDLVIASDDTRCLLDGLNNYVSNEIDYKKYRLLGLRKVMNEHTYSHRLSFILAKLTGREFVINKKQINVFAVVDSEDAFKDVIESFESQSYPNKLLHVLFKSDSNSGYKYLGQINCTNDEQEFNKYFSSLNSDDVCAIYKPGDYYGTSYLEDMCLAFDYSDAQVITKSSYFKYQENGFKQINFGNEYRLVSDADPFRTVFKKIVAPNSTIFELLSKASIIEPTNSKALSIDCFNYCENTKQEIVGIDYSFVSDLSVADKGVSTLSYFDEVKVSGTFETGYRSGNGSIVSLRSDTLKEIIPPCSNTLSVEVQSGLVKFSSEVEAVEGESQVLFFNKFFAREELNLLSNNQFYFDIESTFDGAFSVFEFYDYNNNFISTQTNPIDGAHYSLSIPPLCTFIRLGIQCLKAGEVSIKQIIIGQLFEIPSTVIGKSETLVLTNQYPSYENLYRFGFLHSRIKGYKDLGRNVDVFRLTNEGTAPFREFEGVDVVQGDINLLDRTLSTGQYKCVLVHLLDSAMWNVLNKYIDDIKVIVWAHGAEIQLWNRREFEFERMSTAEVGKQKKLSDLRKKFWISILREPHPNLKLVFVSEYFKNEVFNDFGVTLPDEQVEVIHNYINDQLFPYSLKPPELRKKILSIRPYASRKYANDLTIKTILELSKRDFFDDLEFCLVGDGPLFDELTSQVSSFKNVQIHRGFLTQAEIAKLHSGYGVFLTPTRMDSQGVSRDEAMSSGLVPITNCVAAIPEFLDDSSGFLVPSEDHKAMADAIEALYNDVRLFQQMSINASLRVRKQCGLEATIKKEMQLFDCEK</sequence>
<keyword evidence="2" id="KW-0808">Transferase</keyword>
<evidence type="ECO:0000313" key="3">
    <source>
        <dbReference type="Proteomes" id="UP001324185"/>
    </source>
</evidence>
<dbReference type="PANTHER" id="PTHR12526">
    <property type="entry name" value="GLYCOSYLTRANSFERASE"/>
    <property type="match status" value="1"/>
</dbReference>
<reference evidence="2 3" key="1">
    <citation type="submission" date="2023-11" db="EMBL/GenBank/DDBJ databases">
        <title>MicrobeMod: A computational toolkit for identifying prokaryotic methylation and restriction-modification with nanopore sequencing.</title>
        <authorList>
            <person name="Crits-Christoph A."/>
            <person name="Kang S.C."/>
            <person name="Lee H."/>
            <person name="Ostrov N."/>
        </authorList>
    </citation>
    <scope>NUCLEOTIDE SEQUENCE [LARGE SCALE GENOMIC DNA]</scope>
    <source>
        <strain evidence="2 3">DSMZ 16071</strain>
    </source>
</reference>
<dbReference type="RefSeq" id="WP_018625590.1">
    <property type="nucleotide sequence ID" value="NZ_CP140158.1"/>
</dbReference>
<name>A0ABZ0X2R5_9GAMM</name>
<evidence type="ECO:0000259" key="1">
    <source>
        <dbReference type="Pfam" id="PF13524"/>
    </source>
</evidence>
<dbReference type="Proteomes" id="UP001324185">
    <property type="component" value="Chromosome"/>
</dbReference>
<dbReference type="Pfam" id="PF13524">
    <property type="entry name" value="Glyco_trans_1_2"/>
    <property type="match status" value="1"/>
</dbReference>
<feature type="domain" description="Spore protein YkvP/CgeB glycosyl transferase-like" evidence="1">
    <location>
        <begin position="313"/>
        <end position="430"/>
    </location>
</feature>
<evidence type="ECO:0000313" key="2">
    <source>
        <dbReference type="EMBL" id="WQG84799.1"/>
    </source>
</evidence>
<dbReference type="InterPro" id="IPR055259">
    <property type="entry name" value="YkvP/CgeB_Glyco_trans-like"/>
</dbReference>
<dbReference type="EMBL" id="CP140158">
    <property type="protein sequence ID" value="WQG84799.1"/>
    <property type="molecule type" value="Genomic_DNA"/>
</dbReference>
<organism evidence="2 3">
    <name type="scientific">Kangiella aquimarina</name>
    <dbReference type="NCBI Taxonomy" id="261965"/>
    <lineage>
        <taxon>Bacteria</taxon>
        <taxon>Pseudomonadati</taxon>
        <taxon>Pseudomonadota</taxon>
        <taxon>Gammaproteobacteria</taxon>
        <taxon>Kangiellales</taxon>
        <taxon>Kangiellaceae</taxon>
        <taxon>Kangiella</taxon>
    </lineage>
</organism>